<feature type="binding site" evidence="10">
    <location>
        <position position="59"/>
    </location>
    <ligand>
        <name>Mg(2+)</name>
        <dbReference type="ChEBI" id="CHEBI:18420"/>
        <label>1</label>
    </ligand>
</feature>
<reference evidence="12 13" key="1">
    <citation type="submission" date="2021-06" db="EMBL/GenBank/DDBJ databases">
        <title>Complete genome of Haloferula helveola possessing various polysaccharide degrading enzymes.</title>
        <authorList>
            <person name="Takami H."/>
            <person name="Huang C."/>
            <person name="Hamasaki K."/>
        </authorList>
    </citation>
    <scope>NUCLEOTIDE SEQUENCE [LARGE SCALE GENOMIC DNA]</scope>
    <source>
        <strain evidence="12 13">CN-1</strain>
    </source>
</reference>
<keyword evidence="13" id="KW-1185">Reference proteome</keyword>
<evidence type="ECO:0000313" key="13">
    <source>
        <dbReference type="Proteomes" id="UP001374893"/>
    </source>
</evidence>
<proteinExistence type="inferred from homology"/>
<evidence type="ECO:0000256" key="6">
    <source>
        <dbReference type="ARBA" id="ARBA00022723"/>
    </source>
</evidence>
<dbReference type="InterPro" id="IPR012337">
    <property type="entry name" value="RNaseH-like_sf"/>
</dbReference>
<keyword evidence="9 10" id="KW-0460">Magnesium</keyword>
<dbReference type="InterPro" id="IPR036397">
    <property type="entry name" value="RNaseH_sf"/>
</dbReference>
<gene>
    <name evidence="10 12" type="primary">rnhA</name>
    <name evidence="12" type="ORF">HAHE_20860</name>
</gene>
<dbReference type="CDD" id="cd09278">
    <property type="entry name" value="RNase_HI_prokaryote_like"/>
    <property type="match status" value="1"/>
</dbReference>
<dbReference type="Proteomes" id="UP001374893">
    <property type="component" value="Chromosome"/>
</dbReference>
<dbReference type="NCBIfam" id="NF001236">
    <property type="entry name" value="PRK00203.1"/>
    <property type="match status" value="1"/>
</dbReference>
<evidence type="ECO:0000256" key="9">
    <source>
        <dbReference type="ARBA" id="ARBA00022842"/>
    </source>
</evidence>
<keyword evidence="7 10" id="KW-0255">Endonuclease</keyword>
<dbReference type="Pfam" id="PF00075">
    <property type="entry name" value="RNase_H"/>
    <property type="match status" value="1"/>
</dbReference>
<comment type="subunit">
    <text evidence="3 10">Monomer.</text>
</comment>
<evidence type="ECO:0000313" key="12">
    <source>
        <dbReference type="EMBL" id="BCX48178.1"/>
    </source>
</evidence>
<evidence type="ECO:0000256" key="4">
    <source>
        <dbReference type="ARBA" id="ARBA00012180"/>
    </source>
</evidence>
<evidence type="ECO:0000256" key="5">
    <source>
        <dbReference type="ARBA" id="ARBA00022722"/>
    </source>
</evidence>
<evidence type="ECO:0000256" key="8">
    <source>
        <dbReference type="ARBA" id="ARBA00022801"/>
    </source>
</evidence>
<sequence length="173" mass="19678">MCALLREVHLVRVKEVTIHTDGACRGNPGPGGYGVVMVSGRHRLELSEGYRRTTNNRMELLAAIVALEKLKTACRVTLYSDSRYPVDAMTKGWLRGWKYRGWRTSNRQPVKNPDLWRRLEATSEPHEIEWKWLRGHAGHRENERCDELAVAASRGSRLEIDAAFEAPAEDGLL</sequence>
<feature type="binding site" evidence="10">
    <location>
        <position position="146"/>
    </location>
    <ligand>
        <name>Mg(2+)</name>
        <dbReference type="ChEBI" id="CHEBI:18420"/>
        <label>2</label>
    </ligand>
</feature>
<keyword evidence="6 10" id="KW-0479">Metal-binding</keyword>
<comment type="subcellular location">
    <subcellularLocation>
        <location evidence="10">Cytoplasm</location>
    </subcellularLocation>
</comment>
<dbReference type="EMBL" id="AP024702">
    <property type="protein sequence ID" value="BCX48178.1"/>
    <property type="molecule type" value="Genomic_DNA"/>
</dbReference>
<dbReference type="PANTHER" id="PTHR10642">
    <property type="entry name" value="RIBONUCLEASE H1"/>
    <property type="match status" value="1"/>
</dbReference>
<dbReference type="PROSITE" id="PS50879">
    <property type="entry name" value="RNASE_H_1"/>
    <property type="match status" value="1"/>
</dbReference>
<dbReference type="PANTHER" id="PTHR10642:SF26">
    <property type="entry name" value="RIBONUCLEASE H1"/>
    <property type="match status" value="1"/>
</dbReference>
<keyword evidence="5 10" id="KW-0540">Nuclease</keyword>
<dbReference type="HAMAP" id="MF_00042">
    <property type="entry name" value="RNase_H"/>
    <property type="match status" value="1"/>
</dbReference>
<evidence type="ECO:0000256" key="2">
    <source>
        <dbReference type="ARBA" id="ARBA00005300"/>
    </source>
</evidence>
<dbReference type="InterPro" id="IPR002156">
    <property type="entry name" value="RNaseH_domain"/>
</dbReference>
<dbReference type="SUPFAM" id="SSF53098">
    <property type="entry name" value="Ribonuclease H-like"/>
    <property type="match status" value="1"/>
</dbReference>
<protein>
    <recommendedName>
        <fullName evidence="4 10">Ribonuclease H</fullName>
        <shortName evidence="10">RNase H</shortName>
        <ecNumber evidence="4 10">3.1.26.4</ecNumber>
    </recommendedName>
</protein>
<organism evidence="12 13">
    <name type="scientific">Haloferula helveola</name>
    <dbReference type="NCBI Taxonomy" id="490095"/>
    <lineage>
        <taxon>Bacteria</taxon>
        <taxon>Pseudomonadati</taxon>
        <taxon>Verrucomicrobiota</taxon>
        <taxon>Verrucomicrobiia</taxon>
        <taxon>Verrucomicrobiales</taxon>
        <taxon>Verrucomicrobiaceae</taxon>
        <taxon>Haloferula</taxon>
    </lineage>
</organism>
<comment type="similarity">
    <text evidence="2 10">Belongs to the RNase H family.</text>
</comment>
<keyword evidence="10" id="KW-0963">Cytoplasm</keyword>
<evidence type="ECO:0000256" key="10">
    <source>
        <dbReference type="HAMAP-Rule" id="MF_00042"/>
    </source>
</evidence>
<evidence type="ECO:0000256" key="1">
    <source>
        <dbReference type="ARBA" id="ARBA00000077"/>
    </source>
</evidence>
<comment type="function">
    <text evidence="10">Endonuclease that specifically degrades the RNA of RNA-DNA hybrids.</text>
</comment>
<dbReference type="InterPro" id="IPR050092">
    <property type="entry name" value="RNase_H"/>
</dbReference>
<dbReference type="InterPro" id="IPR022892">
    <property type="entry name" value="RNaseHI"/>
</dbReference>
<feature type="binding site" evidence="10">
    <location>
        <position position="21"/>
    </location>
    <ligand>
        <name>Mg(2+)</name>
        <dbReference type="ChEBI" id="CHEBI:18420"/>
        <label>1</label>
    </ligand>
</feature>
<name>A0ABN6H502_9BACT</name>
<dbReference type="EC" id="3.1.26.4" evidence="4 10"/>
<evidence type="ECO:0000259" key="11">
    <source>
        <dbReference type="PROSITE" id="PS50879"/>
    </source>
</evidence>
<feature type="binding site" evidence="10">
    <location>
        <position position="21"/>
    </location>
    <ligand>
        <name>Mg(2+)</name>
        <dbReference type="ChEBI" id="CHEBI:18420"/>
        <label>2</label>
    </ligand>
</feature>
<comment type="catalytic activity">
    <reaction evidence="1 10">
        <text>Endonucleolytic cleavage to 5'-phosphomonoester.</text>
        <dbReference type="EC" id="3.1.26.4"/>
    </reaction>
</comment>
<keyword evidence="8 10" id="KW-0378">Hydrolase</keyword>
<dbReference type="Gene3D" id="3.30.420.10">
    <property type="entry name" value="Ribonuclease H-like superfamily/Ribonuclease H"/>
    <property type="match status" value="1"/>
</dbReference>
<evidence type="ECO:0000256" key="3">
    <source>
        <dbReference type="ARBA" id="ARBA00011245"/>
    </source>
</evidence>
<feature type="binding site" evidence="10">
    <location>
        <position position="81"/>
    </location>
    <ligand>
        <name>Mg(2+)</name>
        <dbReference type="ChEBI" id="CHEBI:18420"/>
        <label>1</label>
    </ligand>
</feature>
<evidence type="ECO:0000256" key="7">
    <source>
        <dbReference type="ARBA" id="ARBA00022759"/>
    </source>
</evidence>
<feature type="domain" description="RNase H type-1" evidence="11">
    <location>
        <begin position="12"/>
        <end position="154"/>
    </location>
</feature>
<comment type="cofactor">
    <cofactor evidence="10">
        <name>Mg(2+)</name>
        <dbReference type="ChEBI" id="CHEBI:18420"/>
    </cofactor>
    <text evidence="10">Binds 1 Mg(2+) ion per subunit. May bind a second metal ion at a regulatory site, or after substrate binding.</text>
</comment>
<accession>A0ABN6H502</accession>